<dbReference type="AlphaFoldDB" id="A0A316ZNU7"/>
<protein>
    <submittedName>
        <fullName evidence="1">Uncharacterized protein</fullName>
    </submittedName>
</protein>
<proteinExistence type="predicted"/>
<dbReference type="RefSeq" id="XP_065964679.1">
    <property type="nucleotide sequence ID" value="XM_066106052.1"/>
</dbReference>
<dbReference type="Proteomes" id="UP000245464">
    <property type="component" value="Chromosome 2"/>
</dbReference>
<gene>
    <name evidence="1" type="ORF">PtrM4_073540</name>
</gene>
<accession>A0A316ZNU7</accession>
<dbReference type="KEGG" id="ptrr:90955714"/>
<dbReference type="EMBL" id="NQIK02000002">
    <property type="protein sequence ID" value="KAF7575730.1"/>
    <property type="molecule type" value="Genomic_DNA"/>
</dbReference>
<reference evidence="1 2" key="1">
    <citation type="journal article" date="2018" name="BMC Genomics">
        <title>Comparative genomics of the wheat fungal pathogen Pyrenophora tritici-repentis reveals chromosomal variations and genome plasticity.</title>
        <authorList>
            <person name="Moolhuijzen P."/>
            <person name="See P.T."/>
            <person name="Hane J.K."/>
            <person name="Shi G."/>
            <person name="Liu Z."/>
            <person name="Oliver R.P."/>
            <person name="Moffat C.S."/>
        </authorList>
    </citation>
    <scope>NUCLEOTIDE SEQUENCE [LARGE SCALE GENOMIC DNA]</scope>
    <source>
        <strain evidence="1">M4</strain>
    </source>
</reference>
<evidence type="ECO:0000313" key="2">
    <source>
        <dbReference type="Proteomes" id="UP000245464"/>
    </source>
</evidence>
<dbReference type="GeneID" id="90955714"/>
<comment type="caution">
    <text evidence="1">The sequence shown here is derived from an EMBL/GenBank/DDBJ whole genome shotgun (WGS) entry which is preliminary data.</text>
</comment>
<organism evidence="1 2">
    <name type="scientific">Pyrenophora tritici-repentis</name>
    <dbReference type="NCBI Taxonomy" id="45151"/>
    <lineage>
        <taxon>Eukaryota</taxon>
        <taxon>Fungi</taxon>
        <taxon>Dikarya</taxon>
        <taxon>Ascomycota</taxon>
        <taxon>Pezizomycotina</taxon>
        <taxon>Dothideomycetes</taxon>
        <taxon>Pleosporomycetidae</taxon>
        <taxon>Pleosporales</taxon>
        <taxon>Pleosporineae</taxon>
        <taxon>Pleosporaceae</taxon>
        <taxon>Pyrenophora</taxon>
    </lineage>
</organism>
<evidence type="ECO:0000313" key="1">
    <source>
        <dbReference type="EMBL" id="KAF7575730.1"/>
    </source>
</evidence>
<sequence length="255" mass="28938">MAPSTAMDAIPKLQADGSNAYHWEAALKLYANIHSIGGLLDGSYVVPYPETPHYQTEPTTTSSAFNTPQLLLDAQQRVRAHNKEVTTQYDKDCELYRIYNSRESSLTLAILNTVPRSVWDNVMNLPTVRQKYEAITARYREQGVTEECTIWADFFKLRAQDCPSTANFTDKFKAGLAKLDVIADCKLSNKARVYQFILAINNAYPDYGRDRRADLRRNVTLNVDRMCSELIDEARRDDPIKTINTTVRNNQLSGS</sequence>
<name>A0A316ZNU7_9PLEO</name>